<dbReference type="OrthoDB" id="550424at2759"/>
<dbReference type="GO" id="GO:0051082">
    <property type="term" value="F:unfolded protein binding"/>
    <property type="evidence" value="ECO:0007669"/>
    <property type="project" value="InterPro"/>
</dbReference>
<dbReference type="PROSITE" id="PS50076">
    <property type="entry name" value="DNAJ_2"/>
    <property type="match status" value="1"/>
</dbReference>
<dbReference type="EMBL" id="JAAPAO010000540">
    <property type="protein sequence ID" value="KAF4657466.1"/>
    <property type="molecule type" value="Genomic_DNA"/>
</dbReference>
<evidence type="ECO:0000256" key="1">
    <source>
        <dbReference type="ARBA" id="ARBA00022723"/>
    </source>
</evidence>
<dbReference type="SUPFAM" id="SSF57938">
    <property type="entry name" value="DnaJ/Hsp40 cysteine-rich domain"/>
    <property type="match status" value="1"/>
</dbReference>
<dbReference type="Pfam" id="PF00226">
    <property type="entry name" value="DnaJ"/>
    <property type="match status" value="1"/>
</dbReference>
<keyword evidence="4" id="KW-0862">Zinc</keyword>
<dbReference type="InterPro" id="IPR001305">
    <property type="entry name" value="HSP_DnaJ_Cys-rich_dom"/>
</dbReference>
<dbReference type="SMART" id="SM00271">
    <property type="entry name" value="DnaJ"/>
    <property type="match status" value="1"/>
</dbReference>
<dbReference type="GO" id="GO:0030544">
    <property type="term" value="F:Hsp70 protein binding"/>
    <property type="evidence" value="ECO:0007669"/>
    <property type="project" value="InterPro"/>
</dbReference>
<evidence type="ECO:0000256" key="3">
    <source>
        <dbReference type="ARBA" id="ARBA00022771"/>
    </source>
</evidence>
<dbReference type="CDD" id="cd06257">
    <property type="entry name" value="DnaJ"/>
    <property type="match status" value="1"/>
</dbReference>
<dbReference type="Pfam" id="PF01556">
    <property type="entry name" value="DnaJ_C"/>
    <property type="match status" value="1"/>
</dbReference>
<dbReference type="GO" id="GO:0006457">
    <property type="term" value="P:protein folding"/>
    <property type="evidence" value="ECO:0007669"/>
    <property type="project" value="InterPro"/>
</dbReference>
<dbReference type="SUPFAM" id="SSF46565">
    <property type="entry name" value="Chaperone J-domain"/>
    <property type="match status" value="1"/>
</dbReference>
<evidence type="ECO:0000259" key="6">
    <source>
        <dbReference type="PROSITE" id="PS50076"/>
    </source>
</evidence>
<feature type="domain" description="J" evidence="6">
    <location>
        <begin position="27"/>
        <end position="88"/>
    </location>
</feature>
<dbReference type="InterPro" id="IPR001623">
    <property type="entry name" value="DnaJ_domain"/>
</dbReference>
<feature type="region of interest" description="Disordered" evidence="5">
    <location>
        <begin position="430"/>
        <end position="468"/>
    </location>
</feature>
<dbReference type="GO" id="GO:0008270">
    <property type="term" value="F:zinc ion binding"/>
    <property type="evidence" value="ECO:0007669"/>
    <property type="project" value="UniProtKB-KW"/>
</dbReference>
<name>A0A7J6LE41_PERCH</name>
<accession>A0A7J6LE41</accession>
<dbReference type="PRINTS" id="PR00625">
    <property type="entry name" value="JDOMAIN"/>
</dbReference>
<dbReference type="Proteomes" id="UP000591131">
    <property type="component" value="Unassembled WGS sequence"/>
</dbReference>
<gene>
    <name evidence="7" type="primary">DNAJA4_2</name>
    <name evidence="7" type="ORF">FOL47_008437</name>
</gene>
<sequence>MFFGGDPFEDFAGSGSSGGRGDVDTQKFYDILGVSKDATSSEIKKAFRKLAIKHHPDKGGDADKFKEITRAYEVLSDDEKRQRYDRYGEEGVDQEDITCGNRNSNRDNFPRAFEAQLSFVWFFVIKSDCLIVLLADADSEKFSPLLLGPSGGMDVFDMMFGGGARRGGGKRKGQDISHVLEVSLAQFYNGATRKLAINRVVIDRSVPVKTCNACDGQGVVIKVVRMGPMIQRVRQACPQCNGQGQSFKTKKSKEVIEVHIQKGMKDGQQIPFRGMADETDPSEEPGDFIVVLKQKAPQKDAAAKGFTRKGNDLYLRRSITLLEALTGYTTIIDHMDDRKLIVKSGKGEVIKPVDLAAEKHLLKCVKGEGMPSPQNQFVCGNLFLVLDIVFPDKMSENACKKLATILPHPKNAPKITSKMDKEYEHHQLVDMDPAESMKSQESYGGFREAYDEDDEGFPGSQRVQCAQQ</sequence>
<evidence type="ECO:0000256" key="5">
    <source>
        <dbReference type="SAM" id="MobiDB-lite"/>
    </source>
</evidence>
<keyword evidence="8" id="KW-1185">Reference proteome</keyword>
<dbReference type="CDD" id="cd10747">
    <property type="entry name" value="DnaJ_C"/>
    <property type="match status" value="1"/>
</dbReference>
<dbReference type="PANTHER" id="PTHR43888">
    <property type="entry name" value="DNAJ-LIKE-2, ISOFORM A-RELATED"/>
    <property type="match status" value="1"/>
</dbReference>
<protein>
    <submittedName>
        <fullName evidence="7">DnaJ (Hsp40), sub A, member 4</fullName>
    </submittedName>
</protein>
<evidence type="ECO:0000313" key="8">
    <source>
        <dbReference type="Proteomes" id="UP000591131"/>
    </source>
</evidence>
<dbReference type="Gene3D" id="2.10.230.10">
    <property type="entry name" value="Heat shock protein DnaJ, cysteine-rich domain"/>
    <property type="match status" value="1"/>
</dbReference>
<keyword evidence="2" id="KW-0677">Repeat</keyword>
<organism evidence="7 8">
    <name type="scientific">Perkinsus chesapeaki</name>
    <name type="common">Clam parasite</name>
    <name type="synonym">Perkinsus andrewsi</name>
    <dbReference type="NCBI Taxonomy" id="330153"/>
    <lineage>
        <taxon>Eukaryota</taxon>
        <taxon>Sar</taxon>
        <taxon>Alveolata</taxon>
        <taxon>Perkinsozoa</taxon>
        <taxon>Perkinsea</taxon>
        <taxon>Perkinsida</taxon>
        <taxon>Perkinsidae</taxon>
        <taxon>Perkinsus</taxon>
    </lineage>
</organism>
<dbReference type="InterPro" id="IPR008971">
    <property type="entry name" value="HSP40/DnaJ_pept-bd"/>
</dbReference>
<dbReference type="InterPro" id="IPR036410">
    <property type="entry name" value="HSP_DnaJ_Cys-rich_dom_sf"/>
</dbReference>
<feature type="region of interest" description="Disordered" evidence="5">
    <location>
        <begin position="1"/>
        <end position="24"/>
    </location>
</feature>
<reference evidence="7 8" key="1">
    <citation type="submission" date="2020-04" db="EMBL/GenBank/DDBJ databases">
        <title>Perkinsus chesapeaki whole genome sequence.</title>
        <authorList>
            <person name="Bogema D.R."/>
        </authorList>
    </citation>
    <scope>NUCLEOTIDE SEQUENCE [LARGE SCALE GENOMIC DNA]</scope>
    <source>
        <strain evidence="7">ATCC PRA-425</strain>
    </source>
</reference>
<dbReference type="Gene3D" id="2.60.260.20">
    <property type="entry name" value="Urease metallochaperone UreE, N-terminal domain"/>
    <property type="match status" value="2"/>
</dbReference>
<keyword evidence="1" id="KW-0479">Metal-binding</keyword>
<keyword evidence="3" id="KW-0863">Zinc-finger</keyword>
<dbReference type="Pfam" id="PF00684">
    <property type="entry name" value="DnaJ_CXXCXGXG"/>
    <property type="match status" value="1"/>
</dbReference>
<dbReference type="SUPFAM" id="SSF49493">
    <property type="entry name" value="HSP40/DnaJ peptide-binding domain"/>
    <property type="match status" value="2"/>
</dbReference>
<dbReference type="Gene3D" id="1.10.287.110">
    <property type="entry name" value="DnaJ domain"/>
    <property type="match status" value="1"/>
</dbReference>
<dbReference type="InterPro" id="IPR018253">
    <property type="entry name" value="DnaJ_domain_CS"/>
</dbReference>
<dbReference type="InterPro" id="IPR002939">
    <property type="entry name" value="DnaJ_C"/>
</dbReference>
<proteinExistence type="predicted"/>
<comment type="caution">
    <text evidence="7">The sequence shown here is derived from an EMBL/GenBank/DDBJ whole genome shotgun (WGS) entry which is preliminary data.</text>
</comment>
<dbReference type="AlphaFoldDB" id="A0A7J6LE41"/>
<dbReference type="PROSITE" id="PS00636">
    <property type="entry name" value="DNAJ_1"/>
    <property type="match status" value="1"/>
</dbReference>
<evidence type="ECO:0000256" key="2">
    <source>
        <dbReference type="ARBA" id="ARBA00022737"/>
    </source>
</evidence>
<evidence type="ECO:0000313" key="7">
    <source>
        <dbReference type="EMBL" id="KAF4657466.1"/>
    </source>
</evidence>
<evidence type="ECO:0000256" key="4">
    <source>
        <dbReference type="ARBA" id="ARBA00022833"/>
    </source>
</evidence>
<dbReference type="InterPro" id="IPR044713">
    <property type="entry name" value="DNJA1/2-like"/>
</dbReference>
<dbReference type="FunFam" id="2.10.230.10:FF:000001">
    <property type="entry name" value="DnaJ subfamily A member 2"/>
    <property type="match status" value="1"/>
</dbReference>
<dbReference type="InterPro" id="IPR036869">
    <property type="entry name" value="J_dom_sf"/>
</dbReference>
<dbReference type="FunFam" id="2.60.260.20:FF:000003">
    <property type="entry name" value="DnaJ subfamily A member 2"/>
    <property type="match status" value="1"/>
</dbReference>